<keyword evidence="2" id="KW-1185">Reference proteome</keyword>
<dbReference type="EMBL" id="CP126447">
    <property type="protein sequence ID" value="WIG00299.1"/>
    <property type="molecule type" value="Genomic_DNA"/>
</dbReference>
<dbReference type="Pfam" id="PF18906">
    <property type="entry name" value="Phage_tube_2"/>
    <property type="match status" value="1"/>
</dbReference>
<evidence type="ECO:0000313" key="2">
    <source>
        <dbReference type="Proteomes" id="UP001236652"/>
    </source>
</evidence>
<proteinExistence type="predicted"/>
<protein>
    <submittedName>
        <fullName evidence="1">Phage tail tube protein</fullName>
    </submittedName>
</protein>
<evidence type="ECO:0000313" key="1">
    <source>
        <dbReference type="EMBL" id="WIG00299.1"/>
    </source>
</evidence>
<dbReference type="RefSeq" id="WP_231419920.1">
    <property type="nucleotide sequence ID" value="NZ_CP126447.1"/>
</dbReference>
<accession>A0ABY8V4A9</accession>
<geneLocation type="plasmid" evidence="1 2">
    <name>unnamed</name>
</geneLocation>
<gene>
    <name evidence="1" type="ORF">QNI29_21065</name>
</gene>
<reference evidence="1 2" key="1">
    <citation type="submission" date="2023-05" db="EMBL/GenBank/DDBJ databases">
        <title>Comparative genomics reveals the evidence of polycyclic aromatic hydrocarbons degradation in moderately halophilic genus Pontibacillus.</title>
        <authorList>
            <person name="Yang H."/>
            <person name="Qian Z."/>
        </authorList>
    </citation>
    <scope>NUCLEOTIDE SEQUENCE [LARGE SCALE GENOMIC DNA]</scope>
    <source>
        <strain evidence="2">HN14</strain>
        <plasmid evidence="1 2">unnamed</plasmid>
    </source>
</reference>
<sequence>MAERLRYVGIAEETEYMQDPAPEAVVHLPFATFDINVTGDTVEEVPQGYDRVNEEVREAAYAVSGSIGYATDVNTIGYFLKWGLGGYALDSESMVHNFYGVNDYALPSFVARGGLDHTEMVYRGLVLDQISLSVDKKGRASFTGNVNGAKDEKAVLKNRDELITYTEKPIMFHEVKVEVDGKDVSAEIDSLSIDISNNTDMDGYGMNNRLPVYIEGGERATTFKHTLRFNNTKELEKFWGNSTGGGDKNGVKQFSVKYTLDRGVEGKVEIEIPRVYIQNPKHSVSNRDRAKQEINMKALPGDVTLSDSTKVRTDIYCRVENGVESY</sequence>
<keyword evidence="1" id="KW-0614">Plasmid</keyword>
<organism evidence="1 2">
    <name type="scientific">Pontibacillus chungwhensis</name>
    <dbReference type="NCBI Taxonomy" id="265426"/>
    <lineage>
        <taxon>Bacteria</taxon>
        <taxon>Bacillati</taxon>
        <taxon>Bacillota</taxon>
        <taxon>Bacilli</taxon>
        <taxon>Bacillales</taxon>
        <taxon>Bacillaceae</taxon>
        <taxon>Pontibacillus</taxon>
    </lineage>
</organism>
<dbReference type="InterPro" id="IPR044000">
    <property type="entry name" value="Phage_tube_2"/>
</dbReference>
<dbReference type="Proteomes" id="UP001236652">
    <property type="component" value="Plasmid unnamed"/>
</dbReference>
<name>A0ABY8V4A9_9BACI</name>